<comment type="pathway">
    <text evidence="1">Secondary metabolite biosynthesis.</text>
</comment>
<proteinExistence type="inferred from homology"/>
<organism evidence="6 7">
    <name type="scientific">Massarina eburnea CBS 473.64</name>
    <dbReference type="NCBI Taxonomy" id="1395130"/>
    <lineage>
        <taxon>Eukaryota</taxon>
        <taxon>Fungi</taxon>
        <taxon>Dikarya</taxon>
        <taxon>Ascomycota</taxon>
        <taxon>Pezizomycotina</taxon>
        <taxon>Dothideomycetes</taxon>
        <taxon>Pleosporomycetidae</taxon>
        <taxon>Pleosporales</taxon>
        <taxon>Massarineae</taxon>
        <taxon>Massarinaceae</taxon>
        <taxon>Massarina</taxon>
    </lineage>
</organism>
<evidence type="ECO:0000313" key="6">
    <source>
        <dbReference type="EMBL" id="KAF2641650.1"/>
    </source>
</evidence>
<evidence type="ECO:0000259" key="5">
    <source>
        <dbReference type="Pfam" id="PF13649"/>
    </source>
</evidence>
<dbReference type="InterPro" id="IPR051654">
    <property type="entry name" value="Meroterpenoid_MTases"/>
</dbReference>
<keyword evidence="2" id="KW-0808">Transferase</keyword>
<dbReference type="Gene3D" id="3.40.50.150">
    <property type="entry name" value="Vaccinia Virus protein VP39"/>
    <property type="match status" value="1"/>
</dbReference>
<reference evidence="6" key="1">
    <citation type="journal article" date="2020" name="Stud. Mycol.">
        <title>101 Dothideomycetes genomes: a test case for predicting lifestyles and emergence of pathogens.</title>
        <authorList>
            <person name="Haridas S."/>
            <person name="Albert R."/>
            <person name="Binder M."/>
            <person name="Bloem J."/>
            <person name="Labutti K."/>
            <person name="Salamov A."/>
            <person name="Andreopoulos B."/>
            <person name="Baker S."/>
            <person name="Barry K."/>
            <person name="Bills G."/>
            <person name="Bluhm B."/>
            <person name="Cannon C."/>
            <person name="Castanera R."/>
            <person name="Culley D."/>
            <person name="Daum C."/>
            <person name="Ezra D."/>
            <person name="Gonzalez J."/>
            <person name="Henrissat B."/>
            <person name="Kuo A."/>
            <person name="Liang C."/>
            <person name="Lipzen A."/>
            <person name="Lutzoni F."/>
            <person name="Magnuson J."/>
            <person name="Mondo S."/>
            <person name="Nolan M."/>
            <person name="Ohm R."/>
            <person name="Pangilinan J."/>
            <person name="Park H.-J."/>
            <person name="Ramirez L."/>
            <person name="Alfaro M."/>
            <person name="Sun H."/>
            <person name="Tritt A."/>
            <person name="Yoshinaga Y."/>
            <person name="Zwiers L.-H."/>
            <person name="Turgeon B."/>
            <person name="Goodwin S."/>
            <person name="Spatafora J."/>
            <person name="Crous P."/>
            <person name="Grigoriev I."/>
        </authorList>
    </citation>
    <scope>NUCLEOTIDE SEQUENCE</scope>
    <source>
        <strain evidence="6">CBS 473.64</strain>
    </source>
</reference>
<dbReference type="PANTHER" id="PTHR35897">
    <property type="entry name" value="METHYLTRANSFERASE AUSD"/>
    <property type="match status" value="1"/>
</dbReference>
<evidence type="ECO:0000313" key="7">
    <source>
        <dbReference type="Proteomes" id="UP000799753"/>
    </source>
</evidence>
<dbReference type="Proteomes" id="UP000799753">
    <property type="component" value="Unassembled WGS sequence"/>
</dbReference>
<dbReference type="EMBL" id="MU006782">
    <property type="protein sequence ID" value="KAF2641650.1"/>
    <property type="molecule type" value="Genomic_DNA"/>
</dbReference>
<dbReference type="Pfam" id="PF13649">
    <property type="entry name" value="Methyltransf_25"/>
    <property type="match status" value="1"/>
</dbReference>
<accession>A0A6A6S284</accession>
<dbReference type="PANTHER" id="PTHR35897:SF1">
    <property type="entry name" value="METHYLTRANSFERASE AUSD"/>
    <property type="match status" value="1"/>
</dbReference>
<evidence type="ECO:0000256" key="2">
    <source>
        <dbReference type="ARBA" id="ARBA00022679"/>
    </source>
</evidence>
<evidence type="ECO:0000256" key="1">
    <source>
        <dbReference type="ARBA" id="ARBA00005179"/>
    </source>
</evidence>
<dbReference type="InterPro" id="IPR041698">
    <property type="entry name" value="Methyltransf_25"/>
</dbReference>
<protein>
    <recommendedName>
        <fullName evidence="5">Methyltransferase domain-containing protein</fullName>
    </recommendedName>
</protein>
<evidence type="ECO:0000256" key="4">
    <source>
        <dbReference type="ARBA" id="ARBA00038314"/>
    </source>
</evidence>
<name>A0A6A6S284_9PLEO</name>
<dbReference type="GO" id="GO:0016740">
    <property type="term" value="F:transferase activity"/>
    <property type="evidence" value="ECO:0007669"/>
    <property type="project" value="UniProtKB-KW"/>
</dbReference>
<dbReference type="SUPFAM" id="SSF53335">
    <property type="entry name" value="S-adenosyl-L-methionine-dependent methyltransferases"/>
    <property type="match status" value="1"/>
</dbReference>
<gene>
    <name evidence="6" type="ORF">P280DRAFT_281267</name>
</gene>
<evidence type="ECO:0000256" key="3">
    <source>
        <dbReference type="ARBA" id="ARBA00022691"/>
    </source>
</evidence>
<keyword evidence="7" id="KW-1185">Reference proteome</keyword>
<dbReference type="OrthoDB" id="2094832at2759"/>
<keyword evidence="3" id="KW-0949">S-adenosyl-L-methionine</keyword>
<comment type="similarity">
    <text evidence="4">Belongs to the class I-like SAM-binding methyltransferase superfamily.</text>
</comment>
<dbReference type="AlphaFoldDB" id="A0A6A6S284"/>
<sequence length="274" mass="31091">MSSEETWKTRDKSVAWFHEKPQISPSAFLLLEAYSQIPANEVIDHVVNVRNDAWEVFPYPCIGQFLFLDLSLKEYEEYGEVLERLGQGQTFLDMGCCFGQEIRQLTADGVPSENLFGCDLEKNYHELGYRLFNDRDRLHAKFLTASIFDNDSALTNLNGTFDIVYAGSFLHLFGYTEQVTAAKAIAALLRPQKGSMLLGRQIGATKAVAVENPADNKRTMFQHSAESFESMWKDIGEQLGITFTVQATLSEVQGRHKGFLTSDMRLLHFIVRRQ</sequence>
<dbReference type="InterPro" id="IPR029063">
    <property type="entry name" value="SAM-dependent_MTases_sf"/>
</dbReference>
<feature type="domain" description="Methyltransferase" evidence="5">
    <location>
        <begin position="92"/>
        <end position="191"/>
    </location>
</feature>